<dbReference type="EMBL" id="FXBJ01000002">
    <property type="protein sequence ID" value="SMH35571.1"/>
    <property type="molecule type" value="Genomic_DNA"/>
</dbReference>
<proteinExistence type="predicted"/>
<evidence type="ECO:0000313" key="2">
    <source>
        <dbReference type="Proteomes" id="UP000193435"/>
    </source>
</evidence>
<dbReference type="Proteomes" id="UP000193435">
    <property type="component" value="Unassembled WGS sequence"/>
</dbReference>
<organism evidence="1 2">
    <name type="scientific">Carnobacterium iners</name>
    <dbReference type="NCBI Taxonomy" id="1073423"/>
    <lineage>
        <taxon>Bacteria</taxon>
        <taxon>Bacillati</taxon>
        <taxon>Bacillota</taxon>
        <taxon>Bacilli</taxon>
        <taxon>Lactobacillales</taxon>
        <taxon>Carnobacteriaceae</taxon>
        <taxon>Carnobacterium</taxon>
    </lineage>
</organism>
<dbReference type="OrthoDB" id="2301034at2"/>
<dbReference type="RefSeq" id="WP_085559910.1">
    <property type="nucleotide sequence ID" value="NZ_FOAH01000003.1"/>
</dbReference>
<keyword evidence="2" id="KW-1185">Reference proteome</keyword>
<sequence length="157" mass="17867">MKKEVTALKFYLRNGETWTIKKEYIGDLWIKQISKSFGRIGDGELEEIYPCESLKIEILPNADQVNSADINLGGLELGMFERITKQPDIEKMDILYAIPNDKDATEVNEKDRVYFPYLAGDVDGNDNEYQTGLISEDGHLFIVIDPNKTAQEVYPGK</sequence>
<evidence type="ECO:0000313" key="1">
    <source>
        <dbReference type="EMBL" id="SMH35571.1"/>
    </source>
</evidence>
<name>A0A1X7NE92_9LACT</name>
<dbReference type="AlphaFoldDB" id="A0A1X7NE92"/>
<dbReference type="STRING" id="1073423.SAMN04488700_1814"/>
<gene>
    <name evidence="1" type="ORF">SAMN04488700_1814</name>
</gene>
<accession>A0A1X7NE92</accession>
<protein>
    <submittedName>
        <fullName evidence="1">Uncharacterized protein</fullName>
    </submittedName>
</protein>
<reference evidence="1 2" key="1">
    <citation type="submission" date="2017-04" db="EMBL/GenBank/DDBJ databases">
        <authorList>
            <person name="Afonso C.L."/>
            <person name="Miller P.J."/>
            <person name="Scott M.A."/>
            <person name="Spackman E."/>
            <person name="Goraichik I."/>
            <person name="Dimitrov K.M."/>
            <person name="Suarez D.L."/>
            <person name="Swayne D.E."/>
        </authorList>
    </citation>
    <scope>NUCLEOTIDE SEQUENCE [LARGE SCALE GENOMIC DNA]</scope>
    <source>
        <strain evidence="1 2">LMG26642</strain>
    </source>
</reference>